<dbReference type="EMBL" id="CP099837">
    <property type="protein sequence ID" value="USY19708.1"/>
    <property type="molecule type" value="Genomic_DNA"/>
</dbReference>
<evidence type="ECO:0000313" key="2">
    <source>
        <dbReference type="EMBL" id="USY19708.1"/>
    </source>
</evidence>
<dbReference type="RefSeq" id="WP_254418900.1">
    <property type="nucleotide sequence ID" value="NZ_CP099837.1"/>
</dbReference>
<dbReference type="Proteomes" id="UP001055940">
    <property type="component" value="Chromosome"/>
</dbReference>
<protein>
    <submittedName>
        <fullName evidence="2">Uncharacterized protein</fullName>
    </submittedName>
</protein>
<reference evidence="2" key="1">
    <citation type="submission" date="2022-06" db="EMBL/GenBank/DDBJ databases">
        <authorList>
            <person name="Ping M."/>
        </authorList>
    </citation>
    <scope>NUCLEOTIDE SEQUENCE</scope>
    <source>
        <strain evidence="2">JCM11759T</strain>
    </source>
</reference>
<sequence>MAAPDERFHELRQAQKRAHHSRIAWSDANDANNARLAAAAARVYEADVNEVLQIRQSFMNDRREGPEQHARWIMPDPKDTQDAINQALENIEAARERGAVRNAT</sequence>
<gene>
    <name evidence="2" type="ORF">NE857_31515</name>
</gene>
<organism evidence="2 3">
    <name type="scientific">Nocardiopsis exhalans</name>
    <dbReference type="NCBI Taxonomy" id="163604"/>
    <lineage>
        <taxon>Bacteria</taxon>
        <taxon>Bacillati</taxon>
        <taxon>Actinomycetota</taxon>
        <taxon>Actinomycetes</taxon>
        <taxon>Streptosporangiales</taxon>
        <taxon>Nocardiopsidaceae</taxon>
        <taxon>Nocardiopsis</taxon>
    </lineage>
</organism>
<evidence type="ECO:0000256" key="1">
    <source>
        <dbReference type="SAM" id="MobiDB-lite"/>
    </source>
</evidence>
<accession>A0ABY5D9H6</accession>
<proteinExistence type="predicted"/>
<keyword evidence="3" id="KW-1185">Reference proteome</keyword>
<evidence type="ECO:0000313" key="3">
    <source>
        <dbReference type="Proteomes" id="UP001055940"/>
    </source>
</evidence>
<feature type="compositionally biased region" description="Basic and acidic residues" evidence="1">
    <location>
        <begin position="1"/>
        <end position="13"/>
    </location>
</feature>
<feature type="region of interest" description="Disordered" evidence="1">
    <location>
        <begin position="1"/>
        <end position="25"/>
    </location>
</feature>
<name>A0ABY5D9H6_9ACTN</name>